<evidence type="ECO:0000259" key="5">
    <source>
        <dbReference type="PROSITE" id="PS50067"/>
    </source>
</evidence>
<evidence type="ECO:0000256" key="4">
    <source>
        <dbReference type="SAM" id="MobiDB-lite"/>
    </source>
</evidence>
<evidence type="ECO:0000313" key="7">
    <source>
        <dbReference type="Proteomes" id="UP001162483"/>
    </source>
</evidence>
<keyword evidence="2" id="KW-0963">Cytoplasm</keyword>
<dbReference type="PANTHER" id="PTHR47971">
    <property type="entry name" value="KINESIN-RELATED PROTEIN 6"/>
    <property type="match status" value="1"/>
</dbReference>
<keyword evidence="7" id="KW-1185">Reference proteome</keyword>
<comment type="similarity">
    <text evidence="3">Belongs to the TRAFAC class myosin-kinesin ATPase superfamily. Kinesin family.</text>
</comment>
<sequence>MIANVSPSHQATEHTLNTLRYADRVKELRRGIKNTPVCNNRSRSSCLSPKRVQNSSSVLGEKISPKKVKLGAQYSSTSVTAKAKSCPSVFHPTNVPLSSTPKTII</sequence>
<proteinExistence type="inferred from homology"/>
<dbReference type="Gene3D" id="1.20.58.1980">
    <property type="match status" value="1"/>
</dbReference>
<dbReference type="EMBL" id="CATNWA010015312">
    <property type="protein sequence ID" value="CAI9581812.1"/>
    <property type="molecule type" value="Genomic_DNA"/>
</dbReference>
<gene>
    <name evidence="6" type="ORF">SPARVUS_LOCUS9554300</name>
</gene>
<feature type="compositionally biased region" description="Polar residues" evidence="4">
    <location>
        <begin position="36"/>
        <end position="58"/>
    </location>
</feature>
<evidence type="ECO:0000256" key="3">
    <source>
        <dbReference type="PROSITE-ProRule" id="PRU00283"/>
    </source>
</evidence>
<accession>A0ABN9EEG5</accession>
<keyword evidence="2" id="KW-0206">Cytoskeleton</keyword>
<evidence type="ECO:0000256" key="1">
    <source>
        <dbReference type="ARBA" id="ARBA00004245"/>
    </source>
</evidence>
<comment type="caution">
    <text evidence="6">The sequence shown here is derived from an EMBL/GenBank/DDBJ whole genome shotgun (WGS) entry which is preliminary data.</text>
</comment>
<feature type="domain" description="Kinesin motor" evidence="5">
    <location>
        <begin position="1"/>
        <end position="28"/>
    </location>
</feature>
<dbReference type="InterPro" id="IPR027640">
    <property type="entry name" value="Kinesin-like_fam"/>
</dbReference>
<reference evidence="6" key="1">
    <citation type="submission" date="2023-05" db="EMBL/GenBank/DDBJ databases">
        <authorList>
            <person name="Stuckert A."/>
        </authorList>
    </citation>
    <scope>NUCLEOTIDE SEQUENCE</scope>
</reference>
<organism evidence="6 7">
    <name type="scientific">Staurois parvus</name>
    <dbReference type="NCBI Taxonomy" id="386267"/>
    <lineage>
        <taxon>Eukaryota</taxon>
        <taxon>Metazoa</taxon>
        <taxon>Chordata</taxon>
        <taxon>Craniata</taxon>
        <taxon>Vertebrata</taxon>
        <taxon>Euteleostomi</taxon>
        <taxon>Amphibia</taxon>
        <taxon>Batrachia</taxon>
        <taxon>Anura</taxon>
        <taxon>Neobatrachia</taxon>
        <taxon>Ranoidea</taxon>
        <taxon>Ranidae</taxon>
        <taxon>Staurois</taxon>
    </lineage>
</organism>
<feature type="non-terminal residue" evidence="6">
    <location>
        <position position="105"/>
    </location>
</feature>
<dbReference type="SUPFAM" id="SSF52540">
    <property type="entry name" value="P-loop containing nucleoside triphosphate hydrolases"/>
    <property type="match status" value="1"/>
</dbReference>
<feature type="region of interest" description="Disordered" evidence="4">
    <location>
        <begin position="35"/>
        <end position="62"/>
    </location>
</feature>
<dbReference type="Proteomes" id="UP001162483">
    <property type="component" value="Unassembled WGS sequence"/>
</dbReference>
<dbReference type="InterPro" id="IPR001752">
    <property type="entry name" value="Kinesin_motor_dom"/>
</dbReference>
<name>A0ABN9EEG5_9NEOB</name>
<comment type="caution">
    <text evidence="3">Lacks conserved residue(s) required for the propagation of feature annotation.</text>
</comment>
<dbReference type="InterPro" id="IPR027417">
    <property type="entry name" value="P-loop_NTPase"/>
</dbReference>
<evidence type="ECO:0000313" key="6">
    <source>
        <dbReference type="EMBL" id="CAI9581812.1"/>
    </source>
</evidence>
<dbReference type="PROSITE" id="PS50067">
    <property type="entry name" value="KINESIN_MOTOR_2"/>
    <property type="match status" value="1"/>
</dbReference>
<comment type="subcellular location">
    <subcellularLocation>
        <location evidence="1">Cytoplasm</location>
        <location evidence="1">Cytoskeleton</location>
    </subcellularLocation>
</comment>
<dbReference type="PANTHER" id="PTHR47971:SF20">
    <property type="entry name" value="KINESIN-LIKE PROTEIN KIF24"/>
    <property type="match status" value="1"/>
</dbReference>
<protein>
    <recommendedName>
        <fullName evidence="5">Kinesin motor domain-containing protein</fullName>
    </recommendedName>
</protein>
<evidence type="ECO:0000256" key="2">
    <source>
        <dbReference type="ARBA" id="ARBA00023212"/>
    </source>
</evidence>